<reference evidence="2 3" key="1">
    <citation type="submission" date="2020-05" db="EMBL/GenBank/DDBJ databases">
        <title>Draft Genome Sequence of Bifidobacterium longum subsp. Infantis BI-G201, a Commercialization Strain.</title>
        <authorList>
            <person name="Song J."/>
            <person name="Xu Y."/>
            <person name="Han D."/>
            <person name="Teng Q."/>
            <person name="Jiang D."/>
            <person name="Liu Q."/>
        </authorList>
    </citation>
    <scope>NUCLEOTIDE SEQUENCE [LARGE SCALE GENOMIC DNA]</scope>
    <source>
        <strain evidence="2 3">BI-G201</strain>
    </source>
</reference>
<evidence type="ECO:0008006" key="4">
    <source>
        <dbReference type="Google" id="ProtNLM"/>
    </source>
</evidence>
<organism evidence="2 3">
    <name type="scientific">Bifidobacterium longum subsp. infantis</name>
    <dbReference type="NCBI Taxonomy" id="1682"/>
    <lineage>
        <taxon>Bacteria</taxon>
        <taxon>Bacillati</taxon>
        <taxon>Actinomycetota</taxon>
        <taxon>Actinomycetes</taxon>
        <taxon>Bifidobacteriales</taxon>
        <taxon>Bifidobacteriaceae</taxon>
        <taxon>Bifidobacterium</taxon>
    </lineage>
</organism>
<feature type="signal peptide" evidence="1">
    <location>
        <begin position="1"/>
        <end position="25"/>
    </location>
</feature>
<dbReference type="EMBL" id="JABNND010000005">
    <property type="protein sequence ID" value="NQX50365.1"/>
    <property type="molecule type" value="Genomic_DNA"/>
</dbReference>
<proteinExistence type="predicted"/>
<dbReference type="AlphaFoldDB" id="A0A7D4Y2K4"/>
<comment type="caution">
    <text evidence="2">The sequence shown here is derived from an EMBL/GenBank/DDBJ whole genome shotgun (WGS) entry which is preliminary data.</text>
</comment>
<evidence type="ECO:0000256" key="1">
    <source>
        <dbReference type="SAM" id="SignalP"/>
    </source>
</evidence>
<feature type="chain" id="PRO_5039214864" description="Secreted protein" evidence="1">
    <location>
        <begin position="26"/>
        <end position="166"/>
    </location>
</feature>
<sequence>MHLDTNRKAVASLLSLSLITGIGFAAGTATAMADEPSTASSAVPSADSEIQRDALRHAGFTDEELTQITNDEATTLYEALISGNHALDEHAPATRGAYSKLARAILRIFNQLPASVRKAIGPIGKFLDYIDHFTGTTEHIIYSACKAVGMNDWWANFVTKTIMLFL</sequence>
<dbReference type="Proteomes" id="UP000551316">
    <property type="component" value="Unassembled WGS sequence"/>
</dbReference>
<dbReference type="RefSeq" id="WP_032745438.1">
    <property type="nucleotide sequence ID" value="NZ_CP054425.1"/>
</dbReference>
<protein>
    <recommendedName>
        <fullName evidence="4">Secreted protein</fullName>
    </recommendedName>
</protein>
<evidence type="ECO:0000313" key="2">
    <source>
        <dbReference type="EMBL" id="NQX50365.1"/>
    </source>
</evidence>
<name>A0A7D4Y2K4_BIFLI</name>
<evidence type="ECO:0000313" key="3">
    <source>
        <dbReference type="Proteomes" id="UP000551316"/>
    </source>
</evidence>
<gene>
    <name evidence="2" type="ORF">HNS28_02445</name>
</gene>
<keyword evidence="1" id="KW-0732">Signal</keyword>
<accession>A0A7D4Y2K4</accession>